<dbReference type="PANTHER" id="PTHR12479:SF10">
    <property type="entry name" value="LYSOSOMAL-ASSOCIATED TRANSMEMBRANE PROTEIN"/>
    <property type="match status" value="1"/>
</dbReference>
<comment type="similarity">
    <text evidence="2">Belongs to the LAPTM4/LAPTM5 transporter family.</text>
</comment>
<feature type="transmembrane region" description="Helical" evidence="8">
    <location>
        <begin position="149"/>
        <end position="181"/>
    </location>
</feature>
<keyword evidence="6 8" id="KW-0472">Membrane</keyword>
<reference evidence="9 10" key="1">
    <citation type="journal article" date="2007" name="Nature">
        <title>Evolution of genes and genomes on the Drosophila phylogeny.</title>
        <authorList>
            <consortium name="Drosophila 12 Genomes Consortium"/>
            <person name="Clark A.G."/>
            <person name="Eisen M.B."/>
            <person name="Smith D.R."/>
            <person name="Bergman C.M."/>
            <person name="Oliver B."/>
            <person name="Markow T.A."/>
            <person name="Kaufman T.C."/>
            <person name="Kellis M."/>
            <person name="Gelbart W."/>
            <person name="Iyer V.N."/>
            <person name="Pollard D.A."/>
            <person name="Sackton T.B."/>
            <person name="Larracuente A.M."/>
            <person name="Singh N.D."/>
            <person name="Abad J.P."/>
            <person name="Abt D.N."/>
            <person name="Adryan B."/>
            <person name="Aguade M."/>
            <person name="Akashi H."/>
            <person name="Anderson W.W."/>
            <person name="Aquadro C.F."/>
            <person name="Ardell D.H."/>
            <person name="Arguello R."/>
            <person name="Artieri C.G."/>
            <person name="Barbash D.A."/>
            <person name="Barker D."/>
            <person name="Barsanti P."/>
            <person name="Batterham P."/>
            <person name="Batzoglou S."/>
            <person name="Begun D."/>
            <person name="Bhutkar A."/>
            <person name="Blanco E."/>
            <person name="Bosak S.A."/>
            <person name="Bradley R.K."/>
            <person name="Brand A.D."/>
            <person name="Brent M.R."/>
            <person name="Brooks A.N."/>
            <person name="Brown R.H."/>
            <person name="Butlin R.K."/>
            <person name="Caggese C."/>
            <person name="Calvi B.R."/>
            <person name="Bernardo de Carvalho A."/>
            <person name="Caspi A."/>
            <person name="Castrezana S."/>
            <person name="Celniker S.E."/>
            <person name="Chang J.L."/>
            <person name="Chapple C."/>
            <person name="Chatterji S."/>
            <person name="Chinwalla A."/>
            <person name="Civetta A."/>
            <person name="Clifton S.W."/>
            <person name="Comeron J.M."/>
            <person name="Costello J.C."/>
            <person name="Coyne J.A."/>
            <person name="Daub J."/>
            <person name="David R.G."/>
            <person name="Delcher A.L."/>
            <person name="Delehaunty K."/>
            <person name="Do C.B."/>
            <person name="Ebling H."/>
            <person name="Edwards K."/>
            <person name="Eickbush T."/>
            <person name="Evans J.D."/>
            <person name="Filipski A."/>
            <person name="Findeiss S."/>
            <person name="Freyhult E."/>
            <person name="Fulton L."/>
            <person name="Fulton R."/>
            <person name="Garcia A.C."/>
            <person name="Gardiner A."/>
            <person name="Garfield D.A."/>
            <person name="Garvin B.E."/>
            <person name="Gibson G."/>
            <person name="Gilbert D."/>
            <person name="Gnerre S."/>
            <person name="Godfrey J."/>
            <person name="Good R."/>
            <person name="Gotea V."/>
            <person name="Gravely B."/>
            <person name="Greenberg A.J."/>
            <person name="Griffiths-Jones S."/>
            <person name="Gross S."/>
            <person name="Guigo R."/>
            <person name="Gustafson E.A."/>
            <person name="Haerty W."/>
            <person name="Hahn M.W."/>
            <person name="Halligan D.L."/>
            <person name="Halpern A.L."/>
            <person name="Halter G.M."/>
            <person name="Han M.V."/>
            <person name="Heger A."/>
            <person name="Hillier L."/>
            <person name="Hinrichs A.S."/>
            <person name="Holmes I."/>
            <person name="Hoskins R.A."/>
            <person name="Hubisz M.J."/>
            <person name="Hultmark D."/>
            <person name="Huntley M.A."/>
            <person name="Jaffe D.B."/>
            <person name="Jagadeeshan S."/>
            <person name="Jeck W.R."/>
            <person name="Johnson J."/>
            <person name="Jones C.D."/>
            <person name="Jordan W.C."/>
            <person name="Karpen G.H."/>
            <person name="Kataoka E."/>
            <person name="Keightley P.D."/>
            <person name="Kheradpour P."/>
            <person name="Kirkness E.F."/>
            <person name="Koerich L.B."/>
            <person name="Kristiansen K."/>
            <person name="Kudrna D."/>
            <person name="Kulathinal R.J."/>
            <person name="Kumar S."/>
            <person name="Kwok R."/>
            <person name="Lander E."/>
            <person name="Langley C.H."/>
            <person name="Lapoint R."/>
            <person name="Lazzaro B.P."/>
            <person name="Lee S.J."/>
            <person name="Levesque L."/>
            <person name="Li R."/>
            <person name="Lin C.F."/>
            <person name="Lin M.F."/>
            <person name="Lindblad-Toh K."/>
            <person name="Llopart A."/>
            <person name="Long M."/>
            <person name="Low L."/>
            <person name="Lozovsky E."/>
            <person name="Lu J."/>
            <person name="Luo M."/>
            <person name="Machado C.A."/>
            <person name="Makalowski W."/>
            <person name="Marzo M."/>
            <person name="Matsuda M."/>
            <person name="Matzkin L."/>
            <person name="McAllister B."/>
            <person name="McBride C.S."/>
            <person name="McKernan B."/>
            <person name="McKernan K."/>
            <person name="Mendez-Lago M."/>
            <person name="Minx P."/>
            <person name="Mollenhauer M.U."/>
            <person name="Montooth K."/>
            <person name="Mount S.M."/>
            <person name="Mu X."/>
            <person name="Myers E."/>
            <person name="Negre B."/>
            <person name="Newfeld S."/>
            <person name="Nielsen R."/>
            <person name="Noor M.A."/>
            <person name="O'Grady P."/>
            <person name="Pachter L."/>
            <person name="Papaceit M."/>
            <person name="Parisi M.J."/>
            <person name="Parisi M."/>
            <person name="Parts L."/>
            <person name="Pedersen J.S."/>
            <person name="Pesole G."/>
            <person name="Phillippy A.M."/>
            <person name="Ponting C.P."/>
            <person name="Pop M."/>
            <person name="Porcelli D."/>
            <person name="Powell J.R."/>
            <person name="Prohaska S."/>
            <person name="Pruitt K."/>
            <person name="Puig M."/>
            <person name="Quesneville H."/>
            <person name="Ram K.R."/>
            <person name="Rand D."/>
            <person name="Rasmussen M.D."/>
            <person name="Reed L.K."/>
            <person name="Reenan R."/>
            <person name="Reily A."/>
            <person name="Remington K.A."/>
            <person name="Rieger T.T."/>
            <person name="Ritchie M.G."/>
            <person name="Robin C."/>
            <person name="Rogers Y.H."/>
            <person name="Rohde C."/>
            <person name="Rozas J."/>
            <person name="Rubenfield M.J."/>
            <person name="Ruiz A."/>
            <person name="Russo S."/>
            <person name="Salzberg S.L."/>
            <person name="Sanchez-Gracia A."/>
            <person name="Saranga D.J."/>
            <person name="Sato H."/>
            <person name="Schaeffer S.W."/>
            <person name="Schatz M.C."/>
            <person name="Schlenke T."/>
            <person name="Schwartz R."/>
            <person name="Segarra C."/>
            <person name="Singh R.S."/>
            <person name="Sirot L."/>
            <person name="Sirota M."/>
            <person name="Sisneros N.B."/>
            <person name="Smith C.D."/>
            <person name="Smith T.F."/>
            <person name="Spieth J."/>
            <person name="Stage D.E."/>
            <person name="Stark A."/>
            <person name="Stephan W."/>
            <person name="Strausberg R.L."/>
            <person name="Strempel S."/>
            <person name="Sturgill D."/>
            <person name="Sutton G."/>
            <person name="Sutton G.G."/>
            <person name="Tao W."/>
            <person name="Teichmann S."/>
            <person name="Tobari Y.N."/>
            <person name="Tomimura Y."/>
            <person name="Tsolas J.M."/>
            <person name="Valente V.L."/>
            <person name="Venter E."/>
            <person name="Venter J.C."/>
            <person name="Vicario S."/>
            <person name="Vieira F.G."/>
            <person name="Vilella A.J."/>
            <person name="Villasante A."/>
            <person name="Walenz B."/>
            <person name="Wang J."/>
            <person name="Wasserman M."/>
            <person name="Watts T."/>
            <person name="Wilson D."/>
            <person name="Wilson R.K."/>
            <person name="Wing R.A."/>
            <person name="Wolfner M.F."/>
            <person name="Wong A."/>
            <person name="Wong G.K."/>
            <person name="Wu C.I."/>
            <person name="Wu G."/>
            <person name="Yamamoto D."/>
            <person name="Yang H.P."/>
            <person name="Yang S.P."/>
            <person name="Yorke J.A."/>
            <person name="Yoshida K."/>
            <person name="Zdobnov E."/>
            <person name="Zhang P."/>
            <person name="Zhang Y."/>
            <person name="Zimin A.V."/>
            <person name="Baldwin J."/>
            <person name="Abdouelleil A."/>
            <person name="Abdulkadir J."/>
            <person name="Abebe A."/>
            <person name="Abera B."/>
            <person name="Abreu J."/>
            <person name="Acer S.C."/>
            <person name="Aftuck L."/>
            <person name="Alexander A."/>
            <person name="An P."/>
            <person name="Anderson E."/>
            <person name="Anderson S."/>
            <person name="Arachi H."/>
            <person name="Azer M."/>
            <person name="Bachantsang P."/>
            <person name="Barry A."/>
            <person name="Bayul T."/>
            <person name="Berlin A."/>
            <person name="Bessette D."/>
            <person name="Bloom T."/>
            <person name="Blye J."/>
            <person name="Boguslavskiy L."/>
            <person name="Bonnet C."/>
            <person name="Boukhgalter B."/>
            <person name="Bourzgui I."/>
            <person name="Brown A."/>
            <person name="Cahill P."/>
            <person name="Channer S."/>
            <person name="Cheshatsang Y."/>
            <person name="Chuda L."/>
            <person name="Citroen M."/>
            <person name="Collymore A."/>
            <person name="Cooke P."/>
            <person name="Costello M."/>
            <person name="D'Aco K."/>
            <person name="Daza R."/>
            <person name="De Haan G."/>
            <person name="DeGray S."/>
            <person name="DeMaso C."/>
            <person name="Dhargay N."/>
            <person name="Dooley K."/>
            <person name="Dooley E."/>
            <person name="Doricent M."/>
            <person name="Dorje P."/>
            <person name="Dorjee K."/>
            <person name="Dupes A."/>
            <person name="Elong R."/>
            <person name="Falk J."/>
            <person name="Farina A."/>
            <person name="Faro S."/>
            <person name="Ferguson D."/>
            <person name="Fisher S."/>
            <person name="Foley C.D."/>
            <person name="Franke A."/>
            <person name="Friedrich D."/>
            <person name="Gadbois L."/>
            <person name="Gearin G."/>
            <person name="Gearin C.R."/>
            <person name="Giannoukos G."/>
            <person name="Goode T."/>
            <person name="Graham J."/>
            <person name="Grandbois E."/>
            <person name="Grewal S."/>
            <person name="Gyaltsen K."/>
            <person name="Hafez N."/>
            <person name="Hagos B."/>
            <person name="Hall J."/>
            <person name="Henson C."/>
            <person name="Hollinger A."/>
            <person name="Honan T."/>
            <person name="Huard M.D."/>
            <person name="Hughes L."/>
            <person name="Hurhula B."/>
            <person name="Husby M.E."/>
            <person name="Kamat A."/>
            <person name="Kanga B."/>
            <person name="Kashin S."/>
            <person name="Khazanovich D."/>
            <person name="Kisner P."/>
            <person name="Lance K."/>
            <person name="Lara M."/>
            <person name="Lee W."/>
            <person name="Lennon N."/>
            <person name="Letendre F."/>
            <person name="LeVine R."/>
            <person name="Lipovsky A."/>
            <person name="Liu X."/>
            <person name="Liu J."/>
            <person name="Liu S."/>
            <person name="Lokyitsang T."/>
            <person name="Lokyitsang Y."/>
            <person name="Lubonja R."/>
            <person name="Lui A."/>
            <person name="MacDonald P."/>
            <person name="Magnisalis V."/>
            <person name="Maru K."/>
            <person name="Matthews C."/>
            <person name="McCusker W."/>
            <person name="McDonough S."/>
            <person name="Mehta T."/>
            <person name="Meldrim J."/>
            <person name="Meneus L."/>
            <person name="Mihai O."/>
            <person name="Mihalev A."/>
            <person name="Mihova T."/>
            <person name="Mittelman R."/>
            <person name="Mlenga V."/>
            <person name="Montmayeur A."/>
            <person name="Mulrain L."/>
            <person name="Navidi A."/>
            <person name="Naylor J."/>
            <person name="Negash T."/>
            <person name="Nguyen T."/>
            <person name="Nguyen N."/>
            <person name="Nicol R."/>
            <person name="Norbu C."/>
            <person name="Norbu N."/>
            <person name="Novod N."/>
            <person name="O'Neill B."/>
            <person name="Osman S."/>
            <person name="Markiewicz E."/>
            <person name="Oyono O.L."/>
            <person name="Patti C."/>
            <person name="Phunkhang P."/>
            <person name="Pierre F."/>
            <person name="Priest M."/>
            <person name="Raghuraman S."/>
            <person name="Rege F."/>
            <person name="Reyes R."/>
            <person name="Rise C."/>
            <person name="Rogov P."/>
            <person name="Ross K."/>
            <person name="Ryan E."/>
            <person name="Settipalli S."/>
            <person name="Shea T."/>
            <person name="Sherpa N."/>
            <person name="Shi L."/>
            <person name="Shih D."/>
            <person name="Sparrow T."/>
            <person name="Spaulding J."/>
            <person name="Stalker J."/>
            <person name="Stange-Thomann N."/>
            <person name="Stavropoulos S."/>
            <person name="Stone C."/>
            <person name="Strader C."/>
            <person name="Tesfaye S."/>
            <person name="Thomson T."/>
            <person name="Thoulutsang Y."/>
            <person name="Thoulutsang D."/>
            <person name="Topham K."/>
            <person name="Topping I."/>
            <person name="Tsamla T."/>
            <person name="Vassiliev H."/>
            <person name="Vo A."/>
            <person name="Wangchuk T."/>
            <person name="Wangdi T."/>
            <person name="Weiand M."/>
            <person name="Wilkinson J."/>
            <person name="Wilson A."/>
            <person name="Yadav S."/>
            <person name="Young G."/>
            <person name="Yu Q."/>
            <person name="Zembek L."/>
            <person name="Zhong D."/>
            <person name="Zimmer A."/>
            <person name="Zwirko Z."/>
            <person name="Jaffe D.B."/>
            <person name="Alvarez P."/>
            <person name="Brockman W."/>
            <person name="Butler J."/>
            <person name="Chin C."/>
            <person name="Gnerre S."/>
            <person name="Grabherr M."/>
            <person name="Kleber M."/>
            <person name="Mauceli E."/>
            <person name="MacCallum I."/>
        </authorList>
    </citation>
    <scope>NUCLEOTIDE SEQUENCE [LARGE SCALE GENOMIC DNA]</scope>
    <source>
        <strain evidence="10">Tucson 15287-2541.00</strain>
    </source>
</reference>
<dbReference type="InterPro" id="IPR004687">
    <property type="entry name" value="LAPTM4/5"/>
</dbReference>
<organism evidence="10">
    <name type="scientific">Drosophila grimshawi</name>
    <name type="common">Hawaiian fruit fly</name>
    <name type="synonym">Idiomyia grimshawi</name>
    <dbReference type="NCBI Taxonomy" id="7222"/>
    <lineage>
        <taxon>Eukaryota</taxon>
        <taxon>Metazoa</taxon>
        <taxon>Ecdysozoa</taxon>
        <taxon>Arthropoda</taxon>
        <taxon>Hexapoda</taxon>
        <taxon>Insecta</taxon>
        <taxon>Pterygota</taxon>
        <taxon>Neoptera</taxon>
        <taxon>Endopterygota</taxon>
        <taxon>Diptera</taxon>
        <taxon>Brachycera</taxon>
        <taxon>Muscomorpha</taxon>
        <taxon>Ephydroidea</taxon>
        <taxon>Drosophilidae</taxon>
        <taxon>Drosophila</taxon>
        <taxon>Hawaiian Drosophila</taxon>
    </lineage>
</organism>
<keyword evidence="5 8" id="KW-1133">Transmembrane helix</keyword>
<dbReference type="InterPro" id="IPR051115">
    <property type="entry name" value="LAPTM_transporter"/>
</dbReference>
<dbReference type="KEGG" id="dgr:6560242"/>
<evidence type="ECO:0000256" key="1">
    <source>
        <dbReference type="ARBA" id="ARBA00004127"/>
    </source>
</evidence>
<accession>B4J8L6</accession>
<evidence type="ECO:0000313" key="10">
    <source>
        <dbReference type="Proteomes" id="UP000001070"/>
    </source>
</evidence>
<feature type="region of interest" description="Disordered" evidence="7">
    <location>
        <begin position="336"/>
        <end position="401"/>
    </location>
</feature>
<evidence type="ECO:0000256" key="4">
    <source>
        <dbReference type="ARBA" id="ARBA00022692"/>
    </source>
</evidence>
<sequence length="457" mass="50425">MFRIRVKMGPQRNHNNNNNNGNGNSNHARVNKEWTCCFGLHVHTATLMIGLWHLFLNILALSVLAVIWRNPDMMDELESGSHDFTVDLNAPALPTPLSKVDPPYAYRDHSLNYRKRYQNFDMGGLVCTCMIAITLMMIYGTIKGKPSHLLPFFCLQLFDFAITTLTAAGYLCYLQAIHRIIAESHRLPWREKLLELPPEELVVVVLVVFVCIVFLKAYCIGIVWRCYKYLTLRQQHLRSLLPCVLPEMVVHGGVGGAGGFGSEEQRAYSTLLPNYDEAIAQYLKQAPPPSYQVAMSNYQNEDEGASGGAGHAAADGGSTPLFVALDGHAVSAGAANLDDNLDNNNDTPNNNNTVHVNANTPPMRRSEQPNSGDATVSDDNNENVGDNDEDEDDDDDDDDTDLEIIDAGVDIVEGVVPPPPYNNDNIAEAQLQQMQMALNRQVNIPGQVVPGHNESQA</sequence>
<feature type="transmembrane region" description="Helical" evidence="8">
    <location>
        <begin position="122"/>
        <end position="142"/>
    </location>
</feature>
<feature type="compositionally biased region" description="Low complexity" evidence="7">
    <location>
        <begin position="13"/>
        <end position="26"/>
    </location>
</feature>
<dbReference type="PANTHER" id="PTHR12479">
    <property type="entry name" value="LYSOSOMAL-ASSOCIATED TRANSMEMBRANE PROTEIN"/>
    <property type="match status" value="1"/>
</dbReference>
<protein>
    <submittedName>
        <fullName evidence="9">GH21353</fullName>
    </submittedName>
</protein>
<dbReference type="GO" id="GO:0012505">
    <property type="term" value="C:endomembrane system"/>
    <property type="evidence" value="ECO:0007669"/>
    <property type="project" value="UniProtKB-SubCell"/>
</dbReference>
<dbReference type="AlphaFoldDB" id="B4J8L6"/>
<dbReference type="OrthoDB" id="10002163at2759"/>
<evidence type="ECO:0000256" key="5">
    <source>
        <dbReference type="ARBA" id="ARBA00022989"/>
    </source>
</evidence>
<comment type="subcellular location">
    <subcellularLocation>
        <location evidence="1">Endomembrane system</location>
        <topology evidence="1">Multi-pass membrane protein</topology>
    </subcellularLocation>
</comment>
<feature type="compositionally biased region" description="Acidic residues" evidence="7">
    <location>
        <begin position="379"/>
        <end position="401"/>
    </location>
</feature>
<evidence type="ECO:0000256" key="8">
    <source>
        <dbReference type="SAM" id="Phobius"/>
    </source>
</evidence>
<evidence type="ECO:0000256" key="6">
    <source>
        <dbReference type="ARBA" id="ARBA00023136"/>
    </source>
</evidence>
<dbReference type="STRING" id="7222.B4J8L6"/>
<proteinExistence type="inferred from homology"/>
<keyword evidence="4 8" id="KW-0812">Transmembrane</keyword>
<feature type="transmembrane region" description="Helical" evidence="8">
    <location>
        <begin position="201"/>
        <end position="224"/>
    </location>
</feature>
<dbReference type="InParanoid" id="B4J8L6"/>
<feature type="region of interest" description="Disordered" evidence="7">
    <location>
        <begin position="1"/>
        <end position="26"/>
    </location>
</feature>
<keyword evidence="3" id="KW-0813">Transport</keyword>
<dbReference type="Proteomes" id="UP000001070">
    <property type="component" value="Unassembled WGS sequence"/>
</dbReference>
<dbReference type="GO" id="GO:0005765">
    <property type="term" value="C:lysosomal membrane"/>
    <property type="evidence" value="ECO:0007669"/>
    <property type="project" value="TreeGrafter"/>
</dbReference>
<dbReference type="HOGENOM" id="CLU_635045_0_0_1"/>
<dbReference type="eggNOG" id="ENOG502QSAX">
    <property type="taxonomic scope" value="Eukaryota"/>
</dbReference>
<dbReference type="PhylomeDB" id="B4J8L6"/>
<dbReference type="OMA" id="SEQANHG"/>
<dbReference type="EMBL" id="CH916367">
    <property type="protein sequence ID" value="EDW01283.1"/>
    <property type="molecule type" value="Genomic_DNA"/>
</dbReference>
<dbReference type="FunCoup" id="B4J8L6">
    <property type="interactions" value="320"/>
</dbReference>
<dbReference type="Pfam" id="PF03821">
    <property type="entry name" value="Mtp"/>
    <property type="match status" value="1"/>
</dbReference>
<keyword evidence="10" id="KW-1185">Reference proteome</keyword>
<gene>
    <name evidence="9" type="primary">Dgri\GH21353</name>
    <name evidence="9" type="ORF">Dgri_GH21353</name>
</gene>
<evidence type="ECO:0000256" key="3">
    <source>
        <dbReference type="ARBA" id="ARBA00022448"/>
    </source>
</evidence>
<feature type="compositionally biased region" description="Low complexity" evidence="7">
    <location>
        <begin position="336"/>
        <end position="362"/>
    </location>
</feature>
<evidence type="ECO:0000256" key="7">
    <source>
        <dbReference type="SAM" id="MobiDB-lite"/>
    </source>
</evidence>
<feature type="transmembrane region" description="Helical" evidence="8">
    <location>
        <begin position="49"/>
        <end position="68"/>
    </location>
</feature>
<name>B4J8L6_DROGR</name>
<evidence type="ECO:0000256" key="2">
    <source>
        <dbReference type="ARBA" id="ARBA00010076"/>
    </source>
</evidence>
<evidence type="ECO:0000313" key="9">
    <source>
        <dbReference type="EMBL" id="EDW01283.1"/>
    </source>
</evidence>